<dbReference type="InterPro" id="IPR003439">
    <property type="entry name" value="ABC_transporter-like_ATP-bd"/>
</dbReference>
<gene>
    <name evidence="4" type="ORF">EXD82_03810</name>
</gene>
<name>A0A544QWB0_9FIRM</name>
<evidence type="ECO:0000313" key="5">
    <source>
        <dbReference type="Proteomes" id="UP000317863"/>
    </source>
</evidence>
<dbReference type="PANTHER" id="PTHR43158:SF5">
    <property type="entry name" value="ABC TRANSPORTER, ATP-BINDING PROTEIN"/>
    <property type="match status" value="1"/>
</dbReference>
<dbReference type="PANTHER" id="PTHR43158">
    <property type="entry name" value="SKFA PEPTIDE EXPORT ATP-BINDING PROTEIN SKFE"/>
    <property type="match status" value="1"/>
</dbReference>
<evidence type="ECO:0000259" key="3">
    <source>
        <dbReference type="PROSITE" id="PS50893"/>
    </source>
</evidence>
<dbReference type="Gene3D" id="3.40.50.300">
    <property type="entry name" value="P-loop containing nucleotide triphosphate hydrolases"/>
    <property type="match status" value="1"/>
</dbReference>
<dbReference type="Pfam" id="PF00005">
    <property type="entry name" value="ABC_tran"/>
    <property type="match status" value="1"/>
</dbReference>
<sequence length="291" mass="33115">MREAIRVENISHRFGKKNVLEDISVTFEEGKIYGLLGRNGSGKSTLISIMANQLIPDSGKVFVNGEYIGKNMDLLENICTVKEKETFSSDSRVKDIFNVYSLFFDSYDKEYEKYLTKKFNINIKKGYTGLSRGQKSAVAIITALSANAPITVLDEPTVGLDEANRKIFYDELIDRYSETGNTYIIATHMIGEMENIIEHAVIIDENKVVLDEDISDTLEKSYIVSGNEEDIRKLEFFDDMKHISKVGNTDTYFIYRNMNDDDIKNIRENNIAIEHTDYRTVFLNVTGGGQI</sequence>
<protein>
    <submittedName>
        <fullName evidence="4">ABC transporter ATP-binding protein</fullName>
    </submittedName>
</protein>
<dbReference type="SUPFAM" id="SSF52540">
    <property type="entry name" value="P-loop containing nucleoside triphosphate hydrolases"/>
    <property type="match status" value="1"/>
</dbReference>
<dbReference type="GO" id="GO:0016887">
    <property type="term" value="F:ATP hydrolysis activity"/>
    <property type="evidence" value="ECO:0007669"/>
    <property type="project" value="InterPro"/>
</dbReference>
<dbReference type="InterPro" id="IPR003593">
    <property type="entry name" value="AAA+_ATPase"/>
</dbReference>
<keyword evidence="2 4" id="KW-0067">ATP-binding</keyword>
<dbReference type="EMBL" id="SGJB01000005">
    <property type="protein sequence ID" value="TQQ84978.1"/>
    <property type="molecule type" value="Genomic_DNA"/>
</dbReference>
<keyword evidence="5" id="KW-1185">Reference proteome</keyword>
<reference evidence="4 5" key="1">
    <citation type="submission" date="2019-02" db="EMBL/GenBank/DDBJ databases">
        <title>Peptostreptococcaceae bacterium ZHW00191 nov., a new bacterium isolated from the human gut.</title>
        <authorList>
            <person name="Zhou H.-W."/>
            <person name="Chen X.-J."/>
        </authorList>
    </citation>
    <scope>NUCLEOTIDE SEQUENCE [LARGE SCALE GENOMIC DNA]</scope>
    <source>
        <strain evidence="4 5">ZHW00191</strain>
    </source>
</reference>
<dbReference type="AlphaFoldDB" id="A0A544QWB0"/>
<dbReference type="RefSeq" id="WP_142535583.1">
    <property type="nucleotide sequence ID" value="NZ_SGJB01000005.1"/>
</dbReference>
<evidence type="ECO:0000256" key="2">
    <source>
        <dbReference type="ARBA" id="ARBA00022840"/>
    </source>
</evidence>
<dbReference type="CDD" id="cd03230">
    <property type="entry name" value="ABC_DR_subfamily_A"/>
    <property type="match status" value="1"/>
</dbReference>
<dbReference type="GO" id="GO:0005524">
    <property type="term" value="F:ATP binding"/>
    <property type="evidence" value="ECO:0007669"/>
    <property type="project" value="UniProtKB-KW"/>
</dbReference>
<dbReference type="InterPro" id="IPR027417">
    <property type="entry name" value="P-loop_NTPase"/>
</dbReference>
<dbReference type="PROSITE" id="PS50893">
    <property type="entry name" value="ABC_TRANSPORTER_2"/>
    <property type="match status" value="1"/>
</dbReference>
<dbReference type="SMART" id="SM00382">
    <property type="entry name" value="AAA"/>
    <property type="match status" value="1"/>
</dbReference>
<comment type="caution">
    <text evidence="4">The sequence shown here is derived from an EMBL/GenBank/DDBJ whole genome shotgun (WGS) entry which is preliminary data.</text>
</comment>
<dbReference type="OrthoDB" id="9804819at2"/>
<dbReference type="Proteomes" id="UP000317863">
    <property type="component" value="Unassembled WGS sequence"/>
</dbReference>
<accession>A0A544QWB0</accession>
<keyword evidence="1" id="KW-0547">Nucleotide-binding</keyword>
<evidence type="ECO:0000313" key="4">
    <source>
        <dbReference type="EMBL" id="TQQ84978.1"/>
    </source>
</evidence>
<organism evidence="4 5">
    <name type="scientific">Peptacetobacter hominis</name>
    <dbReference type="NCBI Taxonomy" id="2743610"/>
    <lineage>
        <taxon>Bacteria</taxon>
        <taxon>Bacillati</taxon>
        <taxon>Bacillota</taxon>
        <taxon>Clostridia</taxon>
        <taxon>Peptostreptococcales</taxon>
        <taxon>Peptostreptococcaceae</taxon>
        <taxon>Peptacetobacter</taxon>
    </lineage>
</organism>
<evidence type="ECO:0000256" key="1">
    <source>
        <dbReference type="ARBA" id="ARBA00022741"/>
    </source>
</evidence>
<proteinExistence type="predicted"/>
<feature type="domain" description="ABC transporter" evidence="3">
    <location>
        <begin position="5"/>
        <end position="230"/>
    </location>
</feature>